<comment type="caution">
    <text evidence="1">The sequence shown here is derived from an EMBL/GenBank/DDBJ whole genome shotgun (WGS) entry which is preliminary data.</text>
</comment>
<dbReference type="STRING" id="553175.POREN0001_0985"/>
<sequence length="288" mass="33152">MIAYQDSLLFFYNVDEDMTIPFHLLEPDEIFNFVFDPDGKALYYTVVRNGMLWLRQATFGGEEPQLEDLVNLNIPKESSISETSVEHSRLMYKDGKLLIPNGFSWEAYCFTSFRIYTIASRKLQDADWDKYVSLMGLGEERNSHLFSTKSDQLYYRNGGKLVCVTDKLNLEEQKEEESIEYMQYSISPDRSKVAFGAMLMFGDIAHGPLCIANADGSQQQILVEDGVSDEQPTLWIGNRLFFIDVDDELTSENDGDCGFSLFTIDPSTNKRTRMFDRVRRFDIKQPAK</sequence>
<reference evidence="1 2" key="1">
    <citation type="submission" date="2009-04" db="EMBL/GenBank/DDBJ databases">
        <authorList>
            <person name="Sebastian Y."/>
            <person name="Madupu R."/>
            <person name="Durkin A.S."/>
            <person name="Torralba M."/>
            <person name="Methe B."/>
            <person name="Sutton G.G."/>
            <person name="Strausberg R.L."/>
            <person name="Nelson K.E."/>
        </authorList>
    </citation>
    <scope>NUCLEOTIDE SEQUENCE [LARGE SCALE GENOMIC DNA]</scope>
    <source>
        <strain evidence="2">ATCC 35406 / BCRC 14492 / JCM 8526 / NCTC 13058 / HG 370</strain>
    </source>
</reference>
<keyword evidence="2" id="KW-1185">Reference proteome</keyword>
<proteinExistence type="predicted"/>
<name>C3J945_POREA</name>
<gene>
    <name evidence="1" type="ORF">POREN0001_0985</name>
</gene>
<accession>C3J945</accession>
<dbReference type="Proteomes" id="UP000004295">
    <property type="component" value="Unassembled WGS sequence"/>
</dbReference>
<protein>
    <submittedName>
        <fullName evidence="1">Uncharacterized protein</fullName>
    </submittedName>
</protein>
<evidence type="ECO:0000313" key="1">
    <source>
        <dbReference type="EMBL" id="EEN83223.1"/>
    </source>
</evidence>
<dbReference type="EMBL" id="ACNN01000012">
    <property type="protein sequence ID" value="EEN83223.1"/>
    <property type="molecule type" value="Genomic_DNA"/>
</dbReference>
<dbReference type="AlphaFoldDB" id="C3J945"/>
<dbReference type="SUPFAM" id="SSF82171">
    <property type="entry name" value="DPP6 N-terminal domain-like"/>
    <property type="match status" value="1"/>
</dbReference>
<evidence type="ECO:0000313" key="2">
    <source>
        <dbReference type="Proteomes" id="UP000004295"/>
    </source>
</evidence>
<organism evidence="1 2">
    <name type="scientific">Porphyromonas endodontalis (strain ATCC 35406 / DSM 24491 / JCM 8526 / CCUG 16442 / BCRC 14492 / NCTC 13058 / HG 370)</name>
    <name type="common">Bacteroides endodontalis</name>
    <dbReference type="NCBI Taxonomy" id="553175"/>
    <lineage>
        <taxon>Bacteria</taxon>
        <taxon>Pseudomonadati</taxon>
        <taxon>Bacteroidota</taxon>
        <taxon>Bacteroidia</taxon>
        <taxon>Bacteroidales</taxon>
        <taxon>Porphyromonadaceae</taxon>
        <taxon>Porphyromonas</taxon>
    </lineage>
</organism>